<dbReference type="OMA" id="GPMMQAF"/>
<dbReference type="GO" id="GO:0005524">
    <property type="term" value="F:ATP binding"/>
    <property type="evidence" value="ECO:0007669"/>
    <property type="project" value="InterPro"/>
</dbReference>
<dbReference type="GO" id="GO:0004674">
    <property type="term" value="F:protein serine/threonine kinase activity"/>
    <property type="evidence" value="ECO:0007669"/>
    <property type="project" value="UniProtKB-KW"/>
</dbReference>
<gene>
    <name evidence="5" type="ORF">KP509_04G073100</name>
</gene>
<evidence type="ECO:0000256" key="1">
    <source>
        <dbReference type="ARBA" id="ARBA00022527"/>
    </source>
</evidence>
<dbReference type="InterPro" id="IPR026565">
    <property type="entry name" value="PPDK_reg"/>
</dbReference>
<protein>
    <recommendedName>
        <fullName evidence="7">Pyruvate, phosphate dikinase regulatory protein, chloroplastic</fullName>
    </recommendedName>
</protein>
<name>A0A8T2V612_CERRI</name>
<keyword evidence="6" id="KW-1185">Reference proteome</keyword>
<keyword evidence="4" id="KW-0418">Kinase</keyword>
<dbReference type="InterPro" id="IPR005177">
    <property type="entry name" value="Kinase-pyrophosphorylase"/>
</dbReference>
<dbReference type="EMBL" id="CM035409">
    <property type="protein sequence ID" value="KAH7439699.1"/>
    <property type="molecule type" value="Genomic_DNA"/>
</dbReference>
<evidence type="ECO:0000313" key="6">
    <source>
        <dbReference type="Proteomes" id="UP000825935"/>
    </source>
</evidence>
<reference evidence="5" key="1">
    <citation type="submission" date="2021-08" db="EMBL/GenBank/DDBJ databases">
        <title>WGS assembly of Ceratopteris richardii.</title>
        <authorList>
            <person name="Marchant D.B."/>
            <person name="Chen G."/>
            <person name="Jenkins J."/>
            <person name="Shu S."/>
            <person name="Leebens-Mack J."/>
            <person name="Grimwood J."/>
            <person name="Schmutz J."/>
            <person name="Soltis P."/>
            <person name="Soltis D."/>
            <person name="Chen Z.-H."/>
        </authorList>
    </citation>
    <scope>NUCLEOTIDE SEQUENCE</scope>
    <source>
        <strain evidence="5">Whitten #5841</strain>
        <tissue evidence="5">Leaf</tissue>
    </source>
</reference>
<evidence type="ECO:0000256" key="3">
    <source>
        <dbReference type="ARBA" id="ARBA00022741"/>
    </source>
</evidence>
<keyword evidence="3" id="KW-0547">Nucleotide-binding</keyword>
<proteinExistence type="inferred from homology"/>
<evidence type="ECO:0000256" key="4">
    <source>
        <dbReference type="ARBA" id="ARBA00022777"/>
    </source>
</evidence>
<organism evidence="5 6">
    <name type="scientific">Ceratopteris richardii</name>
    <name type="common">Triangle waterfern</name>
    <dbReference type="NCBI Taxonomy" id="49495"/>
    <lineage>
        <taxon>Eukaryota</taxon>
        <taxon>Viridiplantae</taxon>
        <taxon>Streptophyta</taxon>
        <taxon>Embryophyta</taxon>
        <taxon>Tracheophyta</taxon>
        <taxon>Polypodiopsida</taxon>
        <taxon>Polypodiidae</taxon>
        <taxon>Polypodiales</taxon>
        <taxon>Pteridineae</taxon>
        <taxon>Pteridaceae</taxon>
        <taxon>Parkerioideae</taxon>
        <taxon>Ceratopteris</taxon>
    </lineage>
</organism>
<comment type="caution">
    <text evidence="5">The sequence shown here is derived from an EMBL/GenBank/DDBJ whole genome shotgun (WGS) entry which is preliminary data.</text>
</comment>
<dbReference type="AlphaFoldDB" id="A0A8T2V612"/>
<sequence length="430" mass="47614">MEVSSVTKSFHVLTSPDCSTPSRQPLAFQHCRTAIDSLLASPETRLASSTLVLASANGNEEITSNSSAGKDLKLKGSSQLERWARARRIRSGNLSVRKSAAAESRRNDKSLVLHKEEDVVSAFILDEDVGEDTVPSFSSNSENSIYMVSDGTGWTVDHSVQAALSQFEYCLADRGCSVNTHLFSEVNDVERLMEIIRDAGKEHAILVYTLADPAMAEAAKKACQLHGVSHLDMLGPITELLGSHMRVTPMGLPRGASGRKVVLSKEYFKRIEAVDFTIKQDDGAFPKNLHKADVVLVGVSRTSKTPLSTYMAQKGYKVANVPLVLGVDPPKELFAIDQNRIYALTINPNFLQAIRFARYKTLGVSKPSAYSDLDHIRRELDYASKLFVQNPKWPVIEVTGKAIEETAAVILRIYHDRKKKHVMPRISRRY</sequence>
<evidence type="ECO:0000256" key="2">
    <source>
        <dbReference type="ARBA" id="ARBA00022679"/>
    </source>
</evidence>
<evidence type="ECO:0008006" key="7">
    <source>
        <dbReference type="Google" id="ProtNLM"/>
    </source>
</evidence>
<dbReference type="NCBIfam" id="NF003742">
    <property type="entry name" value="PRK05339.1"/>
    <property type="match status" value="1"/>
</dbReference>
<evidence type="ECO:0000313" key="5">
    <source>
        <dbReference type="EMBL" id="KAH7439699.1"/>
    </source>
</evidence>
<keyword evidence="1" id="KW-0723">Serine/threonine-protein kinase</keyword>
<dbReference type="Pfam" id="PF03618">
    <property type="entry name" value="Kinase-PPPase"/>
    <property type="match status" value="1"/>
</dbReference>
<keyword evidence="2" id="KW-0808">Transferase</keyword>
<dbReference type="OrthoDB" id="416832at2759"/>
<dbReference type="HAMAP" id="MF_00921">
    <property type="entry name" value="PDRP"/>
    <property type="match status" value="1"/>
</dbReference>
<dbReference type="Proteomes" id="UP000825935">
    <property type="component" value="Chromosome 4"/>
</dbReference>
<dbReference type="PANTHER" id="PTHR31756:SF3">
    <property type="entry name" value="PYRUVATE, PHOSPHATE DIKINASE REGULATORY PROTEIN 1, CHLOROPLASTIC"/>
    <property type="match status" value="1"/>
</dbReference>
<accession>A0A8T2V612</accession>
<dbReference type="PANTHER" id="PTHR31756">
    <property type="entry name" value="PYRUVATE, PHOSPHATE DIKINASE REGULATORY PROTEIN 1, CHLOROPLASTIC"/>
    <property type="match status" value="1"/>
</dbReference>